<dbReference type="AlphaFoldDB" id="A0A1S6HUA6"/>
<reference evidence="1 2" key="1">
    <citation type="submission" date="2016-03" db="EMBL/GenBank/DDBJ databases">
        <title>Complete genome sequence of Shewanella psychrophila WP2, a deep sea bacterium isolated from west Pacific sediment.</title>
        <authorList>
            <person name="Xu G."/>
            <person name="Jian H."/>
        </authorList>
    </citation>
    <scope>NUCLEOTIDE SEQUENCE [LARGE SCALE GENOMIC DNA]</scope>
    <source>
        <strain evidence="1 2">WP2</strain>
    </source>
</reference>
<accession>A0A1S6HUA6</accession>
<sequence length="51" mass="5962">MNNSLPKSCHVMAKPSGSTCNLDCTYCFYLEKEQLYPDRKLDWKMEISTLK</sequence>
<proteinExistence type="predicted"/>
<evidence type="ECO:0000313" key="2">
    <source>
        <dbReference type="Proteomes" id="UP000189545"/>
    </source>
</evidence>
<name>A0A1S6HUA6_9GAMM</name>
<gene>
    <name evidence="1" type="ORF">Sps_04020</name>
</gene>
<protein>
    <submittedName>
        <fullName evidence="1">Uncharacterized protein</fullName>
    </submittedName>
</protein>
<evidence type="ECO:0000313" key="1">
    <source>
        <dbReference type="EMBL" id="AQS39135.1"/>
    </source>
</evidence>
<dbReference type="InterPro" id="IPR013785">
    <property type="entry name" value="Aldolase_TIM"/>
</dbReference>
<organism evidence="1 2">
    <name type="scientific">Shewanella psychrophila</name>
    <dbReference type="NCBI Taxonomy" id="225848"/>
    <lineage>
        <taxon>Bacteria</taxon>
        <taxon>Pseudomonadati</taxon>
        <taxon>Pseudomonadota</taxon>
        <taxon>Gammaproteobacteria</taxon>
        <taxon>Alteromonadales</taxon>
        <taxon>Shewanellaceae</taxon>
        <taxon>Shewanella</taxon>
    </lineage>
</organism>
<dbReference type="EMBL" id="CP014782">
    <property type="protein sequence ID" value="AQS39135.1"/>
    <property type="molecule type" value="Genomic_DNA"/>
</dbReference>
<keyword evidence="2" id="KW-1185">Reference proteome</keyword>
<dbReference type="KEGG" id="spsw:Sps_04020"/>
<dbReference type="Proteomes" id="UP000189545">
    <property type="component" value="Chromosome"/>
</dbReference>
<dbReference type="Gene3D" id="3.20.20.70">
    <property type="entry name" value="Aldolase class I"/>
    <property type="match status" value="1"/>
</dbReference>
<dbReference type="STRING" id="225848.Sps_04020"/>